<accession>A0A223I1D9</accession>
<dbReference type="SUPFAM" id="SSF49899">
    <property type="entry name" value="Concanavalin A-like lectins/glucanases"/>
    <property type="match status" value="1"/>
</dbReference>
<feature type="chain" id="PRO_5039339356" evidence="1">
    <location>
        <begin position="28"/>
        <end position="364"/>
    </location>
</feature>
<dbReference type="InterPro" id="IPR000250">
    <property type="entry name" value="Peptidase_G1"/>
</dbReference>
<dbReference type="Gene3D" id="2.60.120.700">
    <property type="entry name" value="Peptidase G1"/>
    <property type="match status" value="1"/>
</dbReference>
<reference evidence="2 3" key="1">
    <citation type="submission" date="2016-08" db="EMBL/GenBank/DDBJ databases">
        <title>A novel genetic cassette of butanologenic Thermoanaerobacterium thermosaccharolyticum that directly convert cellulose to butanol.</title>
        <authorList>
            <person name="Li T."/>
            <person name="He J."/>
        </authorList>
    </citation>
    <scope>NUCLEOTIDE SEQUENCE [LARGE SCALE GENOMIC DNA]</scope>
    <source>
        <strain evidence="2 3">TG57</strain>
    </source>
</reference>
<keyword evidence="1" id="KW-0732">Signal</keyword>
<dbReference type="InterPro" id="IPR038656">
    <property type="entry name" value="Peptidase_G1_sf"/>
</dbReference>
<evidence type="ECO:0000313" key="2">
    <source>
        <dbReference type="EMBL" id="AST58364.1"/>
    </source>
</evidence>
<gene>
    <name evidence="2" type="ORF">Thert_02483</name>
</gene>
<dbReference type="GO" id="GO:0006508">
    <property type="term" value="P:proteolysis"/>
    <property type="evidence" value="ECO:0007669"/>
    <property type="project" value="InterPro"/>
</dbReference>
<protein>
    <submittedName>
        <fullName evidence="2">Peptidase A4 family protein</fullName>
    </submittedName>
</protein>
<dbReference type="RefSeq" id="WP_094397698.1">
    <property type="nucleotide sequence ID" value="NZ_CP016893.1"/>
</dbReference>
<dbReference type="Pfam" id="PF01828">
    <property type="entry name" value="Peptidase_A4"/>
    <property type="match status" value="1"/>
</dbReference>
<sequence length="364" mass="39297">MKKFRNVVALLLCLVLTLSLGTANASAVDVSGNDSFKSISCNGVKEFPDGGKIYTYIINGVVNQFPVPPDGFDPVKATDKELERYGFPPRPKARSGNEYSSWLELVGDYTGTPLPDISIREKPITDIAITSSTKNSTASVTSIYSSNWSGYDSNLGSSSSNFYTQVQVDYTQPTISAISGSSSSNVIGYWVGLGGHNTQKLVQAGTATTGLSDHWAWYEYLSASHPNPAIRINSLTISPGDSIHAYIAFEKANDKFNYYIANNTTGKSASGIVNLDADEYFDGTTTDWIVERASTYLPNYGSITMNTCKTTLNTSNTWLNIGNLTGIYKITLTSNGASSGTVLSQPGNISSNNTQFQCTWKAYS</sequence>
<evidence type="ECO:0000313" key="3">
    <source>
        <dbReference type="Proteomes" id="UP000214975"/>
    </source>
</evidence>
<dbReference type="EMBL" id="CP016893">
    <property type="protein sequence ID" value="AST58364.1"/>
    <property type="molecule type" value="Genomic_DNA"/>
</dbReference>
<name>A0A223I1D9_THETR</name>
<dbReference type="AlphaFoldDB" id="A0A223I1D9"/>
<organism evidence="2 3">
    <name type="scientific">Thermoanaerobacterium thermosaccharolyticum</name>
    <name type="common">Clostridium thermosaccharolyticum</name>
    <dbReference type="NCBI Taxonomy" id="1517"/>
    <lineage>
        <taxon>Bacteria</taxon>
        <taxon>Bacillati</taxon>
        <taxon>Bacillota</taxon>
        <taxon>Clostridia</taxon>
        <taxon>Thermoanaerobacterales</taxon>
        <taxon>Thermoanaerobacteraceae</taxon>
        <taxon>Thermoanaerobacterium</taxon>
    </lineage>
</organism>
<feature type="signal peptide" evidence="1">
    <location>
        <begin position="1"/>
        <end position="27"/>
    </location>
</feature>
<evidence type="ECO:0000256" key="1">
    <source>
        <dbReference type="SAM" id="SignalP"/>
    </source>
</evidence>
<dbReference type="InterPro" id="IPR013320">
    <property type="entry name" value="ConA-like_dom_sf"/>
</dbReference>
<proteinExistence type="predicted"/>
<dbReference type="GO" id="GO:0070007">
    <property type="term" value="F:glutamic-type endopeptidase activity"/>
    <property type="evidence" value="ECO:0007669"/>
    <property type="project" value="InterPro"/>
</dbReference>
<dbReference type="Proteomes" id="UP000214975">
    <property type="component" value="Chromosome"/>
</dbReference>